<dbReference type="Proteomes" id="UP000831701">
    <property type="component" value="Chromosome 19"/>
</dbReference>
<comment type="caution">
    <text evidence="1">The sequence shown here is derived from an EMBL/GenBank/DDBJ whole genome shotgun (WGS) entry which is preliminary data.</text>
</comment>
<sequence length="2655" mass="303612">MKNKLKKDLLKKILSQNEVKELKQHETDTELYEIETAEKKNEKAQTYDKLFLKSNKKKVRTVLTKGLAGVGKTFQTRKFEVDWAEGKSNKKIDMIVSFDFRKLNSRRNEVQSMNDLLHHYLNDGKHSGIWKYDECKIAFVLDGLEKCELPLDFKKNKDLTDMNEAASMDVLLTNLIMGKLLPSAHVWIISQPSGVDKIPPEHIQKVTECRETLKRWKKLISACRNRFLEENTQVEDTNHPNQKNTEHIMREARSSEVKDDEKTGSTVKKSVTPVNEVSDIFKDTKGQKIRSVLTVGERDIGKSYYVQKFIKEWAKNDSKSYFFVQWAKSAMSFFGKAEVDEEVIFPLNFSKLNLIKENISLVGLLNYFFKETKEFVISNFEQYKVFFVLDGLDAVQCSLDFYNNKTLTDVREPASVSVLLTNLIRGKLLPSARLWITSRPDKTGQVRMWTNRTTEIRYKPDVASQWKLKSQLKEQFTHISEGIEQKTSALLNEIYTDLYIIEGERGEVNVQHEARQVQEAKFKPVTQETSVKYQDIFKPASGENKTDDIRTVLTTGVAGIGKSFATMKYMLDWAEDKANGDIFYMFPLSFRELNLRKNEEHSMEELLNIFFPGMRTSEITDYDKYKILIVLDGFDECRLDLAFNENNDWTDVTEKTSVNVLLTNLMKGKLLSEAKIWITSRPAASNRIPAAEVARVTEVRGFNDEQKEKYFSNRFSDKDLAEKILSHVKKSRSLYIMCHIPVFCWITSKVLEDLVKTDQEGRMPKTLTDMYIYFLLLQCRQANVKYAADEAHESCETDSCWNPRNRETIISLGKVAFEGLVKGDLLFTEENLTESGANITETAVFSGLFTQIKREGHGVSQQELFCFVHLSIQEFMAAFYVFYNFNNKGENLFTTLDSTAATDFYKSAVDKALHAENGEWDLFLRFLLGLSLEINQELMQELLIKKENNKETNKKTIQYIKRKIKGEISDADKNMNLFHCLNELNDDSLLEEVKKYLHSDKLSFEDFSPSMWSALTFVLLTSDEDLDVFDLKKYLKKEEVLIGMLPVVKVSKTALLSWCELSEKSCQGLQSSVLSSASSNLTELDLSNNDLMDSGVEMLAKGLENIHCKLEILKLSGCQVTEKGCSFLASALKSKKGSSLKQLDLSYNHPGVNGEAMLSAIAEDPKMSLKTLCVRHGGEHRLKPGIKKYGVHLEFDENTASKRLVLSEESRKVKTAEKVEEKVDCYMADVKTEINLCYILLDHNRSVSAASGNIPEDDPLNFTPHLSSPQSQRPDSNVPSSASMKSEQSKDRDKLKKDLQKKILSQNEVKELKQHETDTELYEIETAEKKNEKAQTYDELFLKSNKKKVRTVLTKGLAGVGKTFQTRKFMVDWAKGKSNKKIDMIVSFDFRKLNSRRVQSMNDLLHHYLNDGKCSRVWKYDECKIAFVLDGLEKCELPLDFEKNKDLTDMNETASMDVLLTNLIMGKLLPSAHVWIISQPSGVDKIPPEHIKKVTECRETLKRWKKLISACRKRFLEENTQVEDTNHPNQRNTEHIMREARSSEVKDDEKTGSTVNKSVTPVNEVSDIFKDTKGQKIRSVLTIGERDIGKSYYVQKFIKEWAKNDSKSYFFVQWAKSAMSFFGKAEVDEEVIFSLNFSKLNLIKENISLVGLLNYFFKETKEFVISNFEQYKVFFVLDGLDAVQCSLDFDNNKTLTDVREPASVSVLLTNLIRGKLLPSARLWITSRPDKTGQVRMWTDRTTEIRYKPDVASQWKLKSQLKEQFTHVSEGTEQKTSALLNEIYTDLYIIEGERGEVNVQHEARQVQEAKFKPVTQETSIKYQDIFKPASGENKTDDIRTVLTTGVAGIGKSFATMKYMLDWAEDKANGDIFYMFPLSFRELNLRKNEEHSMEELLNIFFPGMRTSEITDYDKYKILIVLDGFDECRLDLAFNENNDWTDVTEKTSVNVLLTNLIKGKLLSEAKIWITSRPAASNRIPAAEVARVTEVRGFNDEQKEKYFSNRFSDKDLAEKILSHVKKSRSLYIMCHIPVFCWITSKVLEDLVKTDQEGRRMPKTLTDMYIYFLLLQCRHANVKYAADEAHESCETDSCWNPRNRETIISLGKLAFEGLVKGDLLFTEENLTESGANITETAVFSGLFTQIKREGHGVSQQELFCFVHLSIQEFMAAFYVFYNFNNKGENLLTTPDSTAATDFYKTAVDKALHAENGEWDLFLRFLLGLSLEINQELMQELLIKKENNKETNKETIEYIKGKIRGEISDADKNMNLFHCLNELNDDSLLEEVKKYLHSDKLSFEDFSPSMWSALTFVLLTSDEELDVFDLKKYQKKEEVLIGMLPVVKVSKTALLSWCELSEKSCQGLQSSVLSSASSNLTELDLSNNDLMDSGVEMLAKGLENIHCKLEILKLSGCQVTEKGCSLLASALKSKKGSSLKQLDLSYNHPGVNGEAMLSAIAEDPKMSLKTLCVRHGGEHRLKPGMKKYGVHLEFDENTVSKRLVLSEESRKVKIAEKVEEKVSRPDSVDRFKRTQVFCKQAVQSLSYWEVEWRGVVGIAVAYRAVGRQWDSSGGLGSNEKSWSLICSSTGYTAMHGKTSKHIELPNNEKCHTIAVLLDWEGGTLTYYSVISGKLTPIHTFHVKFTEPLFPGFWFKKGSVTLCEID</sequence>
<name>A0ACB8VQS2_9TELE</name>
<accession>A0ACB8VQS2</accession>
<gene>
    <name evidence="1" type="ORF">L3Q82_015709</name>
</gene>
<dbReference type="EMBL" id="CM041549">
    <property type="protein sequence ID" value="KAI3357262.1"/>
    <property type="molecule type" value="Genomic_DNA"/>
</dbReference>
<organism evidence="1 2">
    <name type="scientific">Scortum barcoo</name>
    <name type="common">barcoo grunter</name>
    <dbReference type="NCBI Taxonomy" id="214431"/>
    <lineage>
        <taxon>Eukaryota</taxon>
        <taxon>Metazoa</taxon>
        <taxon>Chordata</taxon>
        <taxon>Craniata</taxon>
        <taxon>Vertebrata</taxon>
        <taxon>Euteleostomi</taxon>
        <taxon>Actinopterygii</taxon>
        <taxon>Neopterygii</taxon>
        <taxon>Teleostei</taxon>
        <taxon>Neoteleostei</taxon>
        <taxon>Acanthomorphata</taxon>
        <taxon>Eupercaria</taxon>
        <taxon>Centrarchiformes</taxon>
        <taxon>Terapontoidei</taxon>
        <taxon>Terapontidae</taxon>
        <taxon>Scortum</taxon>
    </lineage>
</organism>
<proteinExistence type="predicted"/>
<keyword evidence="2" id="KW-1185">Reference proteome</keyword>
<evidence type="ECO:0000313" key="2">
    <source>
        <dbReference type="Proteomes" id="UP000831701"/>
    </source>
</evidence>
<reference evidence="1" key="1">
    <citation type="submission" date="2022-04" db="EMBL/GenBank/DDBJ databases">
        <title>Jade perch genome.</title>
        <authorList>
            <person name="Chao B."/>
        </authorList>
    </citation>
    <scope>NUCLEOTIDE SEQUENCE</scope>
    <source>
        <strain evidence="1">CB-2022</strain>
    </source>
</reference>
<protein>
    <submittedName>
        <fullName evidence="1">Uncharacterized protein</fullName>
    </submittedName>
</protein>
<evidence type="ECO:0000313" key="1">
    <source>
        <dbReference type="EMBL" id="KAI3357262.1"/>
    </source>
</evidence>